<evidence type="ECO:0000313" key="1">
    <source>
        <dbReference type="EMBL" id="MFC4999407.1"/>
    </source>
</evidence>
<organism evidence="1 2">
    <name type="scientific">Dactylosporangium cerinum</name>
    <dbReference type="NCBI Taxonomy" id="1434730"/>
    <lineage>
        <taxon>Bacteria</taxon>
        <taxon>Bacillati</taxon>
        <taxon>Actinomycetota</taxon>
        <taxon>Actinomycetes</taxon>
        <taxon>Micromonosporales</taxon>
        <taxon>Micromonosporaceae</taxon>
        <taxon>Dactylosporangium</taxon>
    </lineage>
</organism>
<accession>A0ABV9VTS1</accession>
<evidence type="ECO:0000313" key="2">
    <source>
        <dbReference type="Proteomes" id="UP001595912"/>
    </source>
</evidence>
<comment type="caution">
    <text evidence="1">The sequence shown here is derived from an EMBL/GenBank/DDBJ whole genome shotgun (WGS) entry which is preliminary data.</text>
</comment>
<dbReference type="EMBL" id="JBHSIU010000018">
    <property type="protein sequence ID" value="MFC4999407.1"/>
    <property type="molecule type" value="Genomic_DNA"/>
</dbReference>
<gene>
    <name evidence="1" type="ORF">ACFPIJ_16355</name>
</gene>
<name>A0ABV9VTS1_9ACTN</name>
<protein>
    <submittedName>
        <fullName evidence="1">Uncharacterized protein</fullName>
    </submittedName>
</protein>
<proteinExistence type="predicted"/>
<reference evidence="2" key="1">
    <citation type="journal article" date="2019" name="Int. J. Syst. Evol. Microbiol.">
        <title>The Global Catalogue of Microorganisms (GCM) 10K type strain sequencing project: providing services to taxonomists for standard genome sequencing and annotation.</title>
        <authorList>
            <consortium name="The Broad Institute Genomics Platform"/>
            <consortium name="The Broad Institute Genome Sequencing Center for Infectious Disease"/>
            <person name="Wu L."/>
            <person name="Ma J."/>
        </authorList>
    </citation>
    <scope>NUCLEOTIDE SEQUENCE [LARGE SCALE GENOMIC DNA]</scope>
    <source>
        <strain evidence="2">CGMCC 4.7152</strain>
    </source>
</reference>
<dbReference type="Proteomes" id="UP001595912">
    <property type="component" value="Unassembled WGS sequence"/>
</dbReference>
<keyword evidence="2" id="KW-1185">Reference proteome</keyword>
<dbReference type="RefSeq" id="WP_380116191.1">
    <property type="nucleotide sequence ID" value="NZ_JBHSIU010000018.1"/>
</dbReference>
<sequence length="33" mass="3923">MDSLTRRHLRETFRAIALVQSRVDRAWLTRLPG</sequence>